<reference evidence="1" key="1">
    <citation type="journal article" date="2014" name="Front. Microbiol.">
        <title>High frequency of phylogenetically diverse reductive dehalogenase-homologous genes in deep subseafloor sedimentary metagenomes.</title>
        <authorList>
            <person name="Kawai M."/>
            <person name="Futagami T."/>
            <person name="Toyoda A."/>
            <person name="Takaki Y."/>
            <person name="Nishi S."/>
            <person name="Hori S."/>
            <person name="Arai W."/>
            <person name="Tsubouchi T."/>
            <person name="Morono Y."/>
            <person name="Uchiyama I."/>
            <person name="Ito T."/>
            <person name="Fujiyama A."/>
            <person name="Inagaki F."/>
            <person name="Takami H."/>
        </authorList>
    </citation>
    <scope>NUCLEOTIDE SEQUENCE</scope>
    <source>
        <strain evidence="1">Expedition CK06-06</strain>
    </source>
</reference>
<name>X1NX29_9ZZZZ</name>
<dbReference type="GO" id="GO:0030246">
    <property type="term" value="F:carbohydrate binding"/>
    <property type="evidence" value="ECO:0007669"/>
    <property type="project" value="InterPro"/>
</dbReference>
<organism evidence="1">
    <name type="scientific">marine sediment metagenome</name>
    <dbReference type="NCBI Taxonomy" id="412755"/>
    <lineage>
        <taxon>unclassified sequences</taxon>
        <taxon>metagenomes</taxon>
        <taxon>ecological metagenomes</taxon>
    </lineage>
</organism>
<dbReference type="Gene3D" id="2.70.98.10">
    <property type="match status" value="1"/>
</dbReference>
<dbReference type="EMBL" id="BARV01017428">
    <property type="protein sequence ID" value="GAI23219.1"/>
    <property type="molecule type" value="Genomic_DNA"/>
</dbReference>
<comment type="caution">
    <text evidence="1">The sequence shown here is derived from an EMBL/GenBank/DDBJ whole genome shotgun (WGS) entry which is preliminary data.</text>
</comment>
<protein>
    <submittedName>
        <fullName evidence="1">Uncharacterized protein</fullName>
    </submittedName>
</protein>
<gene>
    <name evidence="1" type="ORF">S06H3_29702</name>
</gene>
<feature type="non-terminal residue" evidence="1">
    <location>
        <position position="97"/>
    </location>
</feature>
<evidence type="ECO:0000313" key="1">
    <source>
        <dbReference type="EMBL" id="GAI23219.1"/>
    </source>
</evidence>
<proteinExistence type="predicted"/>
<dbReference type="AlphaFoldDB" id="X1NX29"/>
<dbReference type="InterPro" id="IPR014718">
    <property type="entry name" value="GH-type_carb-bd"/>
</dbReference>
<sequence length="97" mass="11425">MHGEVCLIPWHYQIIEDNPKEVSIKFSVRTYRTPFYLEKTMTLRSSDPKLYISEKIKNEGYSKIYLNWTHHPTFGGAFLDDSTIIDVPENNVRFVLT</sequence>
<accession>X1NX29</accession>